<proteinExistence type="predicted"/>
<evidence type="ECO:0000256" key="1">
    <source>
        <dbReference type="SAM" id="MobiDB-lite"/>
    </source>
</evidence>
<dbReference type="EMBL" id="ABJB010085443">
    <property type="status" value="NOT_ANNOTATED_CDS"/>
    <property type="molecule type" value="Genomic_DNA"/>
</dbReference>
<dbReference type="EMBL" id="ABJB010724427">
    <property type="status" value="NOT_ANNOTATED_CDS"/>
    <property type="molecule type" value="Genomic_DNA"/>
</dbReference>
<evidence type="ECO:0000313" key="4">
    <source>
        <dbReference type="EnsemblMetazoa" id="ISCW016628-PA"/>
    </source>
</evidence>
<dbReference type="EMBL" id="ABJB010037941">
    <property type="status" value="NOT_ANNOTATED_CDS"/>
    <property type="molecule type" value="Genomic_DNA"/>
</dbReference>
<dbReference type="Pfam" id="PF04905">
    <property type="entry name" value="NCD2"/>
    <property type="match status" value="1"/>
</dbReference>
<dbReference type="STRING" id="6945.B7PC09"/>
<dbReference type="InterPro" id="IPR039040">
    <property type="entry name" value="NAB_fam"/>
</dbReference>
<dbReference type="PANTHER" id="PTHR12623:SF10">
    <property type="entry name" value="NGFI-A-BINDING PROTEIN HOMOLOG"/>
    <property type="match status" value="1"/>
</dbReference>
<dbReference type="AlphaFoldDB" id="B7PC09"/>
<dbReference type="VEuPathDB" id="VectorBase:ISCI016628"/>
<feature type="region of interest" description="Disordered" evidence="1">
    <location>
        <begin position="80"/>
        <end position="145"/>
    </location>
</feature>
<dbReference type="EMBL" id="ABJB010032579">
    <property type="status" value="NOT_ANNOTATED_CDS"/>
    <property type="molecule type" value="Genomic_DNA"/>
</dbReference>
<organism>
    <name type="scientific">Ixodes scapularis</name>
    <name type="common">Black-legged tick</name>
    <name type="synonym">Deer tick</name>
    <dbReference type="NCBI Taxonomy" id="6945"/>
    <lineage>
        <taxon>Eukaryota</taxon>
        <taxon>Metazoa</taxon>
        <taxon>Ecdysozoa</taxon>
        <taxon>Arthropoda</taxon>
        <taxon>Chelicerata</taxon>
        <taxon>Arachnida</taxon>
        <taxon>Acari</taxon>
        <taxon>Parasitiformes</taxon>
        <taxon>Ixodida</taxon>
        <taxon>Ixodoidea</taxon>
        <taxon>Ixodidae</taxon>
        <taxon>Ixodinae</taxon>
        <taxon>Ixodes</taxon>
    </lineage>
</organism>
<dbReference type="Gene3D" id="1.20.120.2010">
    <property type="entry name" value="NAB conserved domain 2"/>
    <property type="match status" value="1"/>
</dbReference>
<dbReference type="EnsemblMetazoa" id="ISCW016628-RA">
    <property type="protein sequence ID" value="ISCW016628-PA"/>
    <property type="gene ID" value="ISCW016628"/>
</dbReference>
<dbReference type="HOGENOM" id="CLU_1112362_0_0_1"/>
<dbReference type="GO" id="GO:0005634">
    <property type="term" value="C:nucleus"/>
    <property type="evidence" value="ECO:0007669"/>
    <property type="project" value="InterPro"/>
</dbReference>
<evidence type="ECO:0000259" key="2">
    <source>
        <dbReference type="Pfam" id="PF04905"/>
    </source>
</evidence>
<dbReference type="InterPro" id="IPR038398">
    <property type="entry name" value="NCD2_sf"/>
</dbReference>
<accession>B7PC09</accession>
<sequence>MASRHVLSMSEDDPRRMDEIRKYAAIYGRFDCKRKPEKPLTLHEVSVNEAAAQICKHIPALLTRRDELFPLARQAVRDSGYPFSKGQSRLGSADDPCRSQCYGGPPPSGMPPGKAPFDEEPHKRPRLEPPPMDQKAQIEEERKKRQGICEQLRSLGRQHEELKARLQQSRDLQNVGAVPQLQSQLEHISTQQMQLINEQSELSKQLRRIDNRATRPVSRTICTAPVDPPRGERGIAPHNAPFAAARLHAR</sequence>
<keyword evidence="5" id="KW-1185">Reference proteome</keyword>
<protein>
    <recommendedName>
        <fullName evidence="2">NAB co-repressor domain-containing protein</fullName>
    </recommendedName>
</protein>
<dbReference type="EMBL" id="ABJB010864002">
    <property type="status" value="NOT_ANNOTATED_CDS"/>
    <property type="molecule type" value="Genomic_DNA"/>
</dbReference>
<dbReference type="VEuPathDB" id="VectorBase:ISCP_020591"/>
<dbReference type="GO" id="GO:0003712">
    <property type="term" value="F:transcription coregulator activity"/>
    <property type="evidence" value="ECO:0007669"/>
    <property type="project" value="InterPro"/>
</dbReference>
<evidence type="ECO:0000313" key="5">
    <source>
        <dbReference type="Proteomes" id="UP000001555"/>
    </source>
</evidence>
<feature type="compositionally biased region" description="Pro residues" evidence="1">
    <location>
        <begin position="104"/>
        <end position="114"/>
    </location>
</feature>
<reference evidence="3 5" key="1">
    <citation type="submission" date="2008-03" db="EMBL/GenBank/DDBJ databases">
        <title>Annotation of Ixodes scapularis.</title>
        <authorList>
            <consortium name="Ixodes scapularis Genome Project Consortium"/>
            <person name="Caler E."/>
            <person name="Hannick L.I."/>
            <person name="Bidwell S."/>
            <person name="Joardar V."/>
            <person name="Thiagarajan M."/>
            <person name="Amedeo P."/>
            <person name="Galinsky K.J."/>
            <person name="Schobel S."/>
            <person name="Inman J."/>
            <person name="Hostetler J."/>
            <person name="Miller J."/>
            <person name="Hammond M."/>
            <person name="Megy K."/>
            <person name="Lawson D."/>
            <person name="Kodira C."/>
            <person name="Sutton G."/>
            <person name="Meyer J."/>
            <person name="Hill C.A."/>
            <person name="Birren B."/>
            <person name="Nene V."/>
            <person name="Collins F."/>
            <person name="Alarcon-Chaidez F."/>
            <person name="Wikel S."/>
            <person name="Strausberg R."/>
        </authorList>
    </citation>
    <scope>NUCLEOTIDE SEQUENCE [LARGE SCALE GENOMIC DNA]</scope>
    <source>
        <strain evidence="5">Wikel</strain>
        <strain evidence="3">Wikel colony</strain>
    </source>
</reference>
<dbReference type="OrthoDB" id="10028556at2759"/>
<dbReference type="EMBL" id="ABJB010344169">
    <property type="status" value="NOT_ANNOTATED_CDS"/>
    <property type="molecule type" value="Genomic_DNA"/>
</dbReference>
<feature type="domain" description="NAB co-repressor" evidence="2">
    <location>
        <begin position="4"/>
        <end position="89"/>
    </location>
</feature>
<dbReference type="EMBL" id="ABJB010388195">
    <property type="status" value="NOT_ANNOTATED_CDS"/>
    <property type="molecule type" value="Genomic_DNA"/>
</dbReference>
<dbReference type="Proteomes" id="UP000001555">
    <property type="component" value="Unassembled WGS sequence"/>
</dbReference>
<dbReference type="GO" id="GO:0045892">
    <property type="term" value="P:negative regulation of DNA-templated transcription"/>
    <property type="evidence" value="ECO:0007669"/>
    <property type="project" value="InterPro"/>
</dbReference>
<name>B7PC09_IXOSC</name>
<dbReference type="EMBL" id="ABJB011002887">
    <property type="status" value="NOT_ANNOTATED_CDS"/>
    <property type="molecule type" value="Genomic_DNA"/>
</dbReference>
<dbReference type="EMBL" id="ABJB010961766">
    <property type="status" value="NOT_ANNOTATED_CDS"/>
    <property type="molecule type" value="Genomic_DNA"/>
</dbReference>
<dbReference type="PaxDb" id="6945-B7PC09"/>
<dbReference type="VEuPathDB" id="VectorBase:ISCW016628"/>
<reference evidence="4" key="2">
    <citation type="submission" date="2020-05" db="UniProtKB">
        <authorList>
            <consortium name="EnsemblMetazoa"/>
        </authorList>
    </citation>
    <scope>IDENTIFICATION</scope>
    <source>
        <strain evidence="4">wikel</strain>
    </source>
</reference>
<dbReference type="EMBL" id="ABJB010994580">
    <property type="status" value="NOT_ANNOTATED_CDS"/>
    <property type="molecule type" value="Genomic_DNA"/>
</dbReference>
<dbReference type="InParanoid" id="B7PC09"/>
<evidence type="ECO:0000313" key="3">
    <source>
        <dbReference type="EMBL" id="EEC04131.1"/>
    </source>
</evidence>
<dbReference type="PANTHER" id="PTHR12623">
    <property type="entry name" value="NGFI-A BINDING PROTEIN"/>
    <property type="match status" value="1"/>
</dbReference>
<dbReference type="InterPro" id="IPR006989">
    <property type="entry name" value="NAB_co-repressor_dom"/>
</dbReference>
<gene>
    <name evidence="3" type="ORF">IscW_ISCW016628</name>
</gene>
<dbReference type="EMBL" id="DS680899">
    <property type="protein sequence ID" value="EEC04131.1"/>
    <property type="molecule type" value="Genomic_DNA"/>
</dbReference>